<keyword evidence="6" id="KW-1000">Mitochondrion outer membrane</keyword>
<keyword evidence="7" id="KW-0653">Protein transport</keyword>
<organism evidence="13 14">
    <name type="scientific">Ladona fulva</name>
    <name type="common">Scarce chaser dragonfly</name>
    <name type="synonym">Libellula fulva</name>
    <dbReference type="NCBI Taxonomy" id="123851"/>
    <lineage>
        <taxon>Eukaryota</taxon>
        <taxon>Metazoa</taxon>
        <taxon>Ecdysozoa</taxon>
        <taxon>Arthropoda</taxon>
        <taxon>Hexapoda</taxon>
        <taxon>Insecta</taxon>
        <taxon>Pterygota</taxon>
        <taxon>Palaeoptera</taxon>
        <taxon>Odonata</taxon>
        <taxon>Epiprocta</taxon>
        <taxon>Anisoptera</taxon>
        <taxon>Libelluloidea</taxon>
        <taxon>Libellulidae</taxon>
        <taxon>Ladona</taxon>
    </lineage>
</organism>
<comment type="subcellular location">
    <subcellularLocation>
        <location evidence="1">Mitochondrion outer membrane</location>
        <topology evidence="1">Single-pass membrane protein</topology>
    </subcellularLocation>
</comment>
<keyword evidence="14" id="KW-1185">Reference proteome</keyword>
<keyword evidence="9" id="KW-0496">Mitochondrion</keyword>
<evidence type="ECO:0000256" key="9">
    <source>
        <dbReference type="ARBA" id="ARBA00023128"/>
    </source>
</evidence>
<reference evidence="13" key="2">
    <citation type="submission" date="2017-10" db="EMBL/GenBank/DDBJ databases">
        <title>Ladona fulva Genome sequencing and assembly.</title>
        <authorList>
            <person name="Murali S."/>
            <person name="Richards S."/>
            <person name="Bandaranaike D."/>
            <person name="Bellair M."/>
            <person name="Blankenburg K."/>
            <person name="Chao H."/>
            <person name="Dinh H."/>
            <person name="Doddapaneni H."/>
            <person name="Dugan-Rocha S."/>
            <person name="Elkadiri S."/>
            <person name="Gnanaolivu R."/>
            <person name="Hernandez B."/>
            <person name="Skinner E."/>
            <person name="Javaid M."/>
            <person name="Lee S."/>
            <person name="Li M."/>
            <person name="Ming W."/>
            <person name="Munidasa M."/>
            <person name="Muniz J."/>
            <person name="Nguyen L."/>
            <person name="Hughes D."/>
            <person name="Osuji N."/>
            <person name="Pu L.-L."/>
            <person name="Puazo M."/>
            <person name="Qu C."/>
            <person name="Quiroz J."/>
            <person name="Raj R."/>
            <person name="Weissenberger G."/>
            <person name="Xin Y."/>
            <person name="Zou X."/>
            <person name="Han Y."/>
            <person name="Worley K."/>
            <person name="Muzny D."/>
            <person name="Gibbs R."/>
        </authorList>
    </citation>
    <scope>NUCLEOTIDE SEQUENCE</scope>
    <source>
        <strain evidence="13">Sampled in the wild</strain>
    </source>
</reference>
<evidence type="ECO:0000256" key="11">
    <source>
        <dbReference type="ARBA" id="ARBA00032786"/>
    </source>
</evidence>
<proteinExistence type="inferred from homology"/>
<dbReference type="GO" id="GO:0030150">
    <property type="term" value="P:protein import into mitochondrial matrix"/>
    <property type="evidence" value="ECO:0007669"/>
    <property type="project" value="InterPro"/>
</dbReference>
<dbReference type="OrthoDB" id="284357at2759"/>
<evidence type="ECO:0000256" key="12">
    <source>
        <dbReference type="SAM" id="Phobius"/>
    </source>
</evidence>
<reference evidence="13" key="1">
    <citation type="submission" date="2013-04" db="EMBL/GenBank/DDBJ databases">
        <authorList>
            <person name="Qu J."/>
            <person name="Murali S.C."/>
            <person name="Bandaranaike D."/>
            <person name="Bellair M."/>
            <person name="Blankenburg K."/>
            <person name="Chao H."/>
            <person name="Dinh H."/>
            <person name="Doddapaneni H."/>
            <person name="Downs B."/>
            <person name="Dugan-Rocha S."/>
            <person name="Elkadiri S."/>
            <person name="Gnanaolivu R.D."/>
            <person name="Hernandez B."/>
            <person name="Javaid M."/>
            <person name="Jayaseelan J.C."/>
            <person name="Lee S."/>
            <person name="Li M."/>
            <person name="Ming W."/>
            <person name="Munidasa M."/>
            <person name="Muniz J."/>
            <person name="Nguyen L."/>
            <person name="Ongeri F."/>
            <person name="Osuji N."/>
            <person name="Pu L.-L."/>
            <person name="Puazo M."/>
            <person name="Qu C."/>
            <person name="Quiroz J."/>
            <person name="Raj R."/>
            <person name="Weissenberger G."/>
            <person name="Xin Y."/>
            <person name="Zou X."/>
            <person name="Han Y."/>
            <person name="Richards S."/>
            <person name="Worley K."/>
            <person name="Muzny D."/>
            <person name="Gibbs R."/>
        </authorList>
    </citation>
    <scope>NUCLEOTIDE SEQUENCE</scope>
    <source>
        <strain evidence="13">Sampled in the wild</strain>
    </source>
</reference>
<evidence type="ECO:0000256" key="10">
    <source>
        <dbReference type="ARBA" id="ARBA00023136"/>
    </source>
</evidence>
<dbReference type="EMBL" id="KZ308551">
    <property type="protein sequence ID" value="KAG8231338.1"/>
    <property type="molecule type" value="Genomic_DNA"/>
</dbReference>
<evidence type="ECO:0000256" key="6">
    <source>
        <dbReference type="ARBA" id="ARBA00022787"/>
    </source>
</evidence>
<keyword evidence="8 12" id="KW-1133">Transmembrane helix</keyword>
<accession>A0A8K0KBI0</accession>
<comment type="caution">
    <text evidence="13">The sequence shown here is derived from an EMBL/GenBank/DDBJ whole genome shotgun (WGS) entry which is preliminary data.</text>
</comment>
<evidence type="ECO:0000256" key="2">
    <source>
        <dbReference type="ARBA" id="ARBA00010917"/>
    </source>
</evidence>
<evidence type="ECO:0000313" key="14">
    <source>
        <dbReference type="Proteomes" id="UP000792457"/>
    </source>
</evidence>
<evidence type="ECO:0000256" key="7">
    <source>
        <dbReference type="ARBA" id="ARBA00022927"/>
    </source>
</evidence>
<dbReference type="PANTHER" id="PTHR46722">
    <property type="entry name" value="MITOCHONDRIAL IMPORT RECEPTOR SUBUNIT TOM7 HOMOLOG"/>
    <property type="match status" value="1"/>
</dbReference>
<dbReference type="GO" id="GO:1903955">
    <property type="term" value="P:positive regulation of protein targeting to mitochondrion"/>
    <property type="evidence" value="ECO:0007669"/>
    <property type="project" value="TreeGrafter"/>
</dbReference>
<gene>
    <name evidence="13" type="ORF">J437_LFUL017691</name>
</gene>
<comment type="similarity">
    <text evidence="2">Belongs to the Tom7 family.</text>
</comment>
<keyword evidence="4" id="KW-0813">Transport</keyword>
<evidence type="ECO:0000313" key="13">
    <source>
        <dbReference type="EMBL" id="KAG8231338.1"/>
    </source>
</evidence>
<evidence type="ECO:0000256" key="5">
    <source>
        <dbReference type="ARBA" id="ARBA00022692"/>
    </source>
</evidence>
<name>A0A8K0KBI0_LADFU</name>
<keyword evidence="5 12" id="KW-0812">Transmembrane</keyword>
<dbReference type="Pfam" id="PF08038">
    <property type="entry name" value="Tom7"/>
    <property type="match status" value="1"/>
</dbReference>
<feature type="transmembrane region" description="Helical" evidence="12">
    <location>
        <begin position="12"/>
        <end position="36"/>
    </location>
</feature>
<dbReference type="PANTHER" id="PTHR46722:SF1">
    <property type="entry name" value="MITOCHONDRIAL IMPORT RECEPTOR SUBUNIT TOM7 HOMOLOG"/>
    <property type="match status" value="1"/>
</dbReference>
<keyword evidence="10 12" id="KW-0472">Membrane</keyword>
<evidence type="ECO:0000256" key="4">
    <source>
        <dbReference type="ARBA" id="ARBA00022448"/>
    </source>
</evidence>
<protein>
    <recommendedName>
        <fullName evidence="3">Mitochondrial import receptor subunit TOM7 homolog</fullName>
    </recommendedName>
    <alternativeName>
        <fullName evidence="11">Translocase of outer membrane 7 kDa subunit homolog</fullName>
    </alternativeName>
</protein>
<dbReference type="InterPro" id="IPR012621">
    <property type="entry name" value="Tom7"/>
</dbReference>
<dbReference type="GO" id="GO:0005742">
    <property type="term" value="C:mitochondrial outer membrane translocase complex"/>
    <property type="evidence" value="ECO:0007669"/>
    <property type="project" value="InterPro"/>
</dbReference>
<evidence type="ECO:0000256" key="8">
    <source>
        <dbReference type="ARBA" id="ARBA00022989"/>
    </source>
</evidence>
<evidence type="ECO:0000256" key="3">
    <source>
        <dbReference type="ARBA" id="ARBA00014537"/>
    </source>
</evidence>
<sequence>MVRMKSETKQRLSTVFNVAKFMFQWGFIPTVLYLGFRKGSDPGMPELTPMSLLWQ</sequence>
<dbReference type="Proteomes" id="UP000792457">
    <property type="component" value="Unassembled WGS sequence"/>
</dbReference>
<evidence type="ECO:0000256" key="1">
    <source>
        <dbReference type="ARBA" id="ARBA00004572"/>
    </source>
</evidence>
<dbReference type="AlphaFoldDB" id="A0A8K0KBI0"/>